<evidence type="ECO:0000256" key="2">
    <source>
        <dbReference type="ARBA" id="ARBA00008122"/>
    </source>
</evidence>
<evidence type="ECO:0000256" key="5">
    <source>
        <dbReference type="RuleBase" id="RU367127"/>
    </source>
</evidence>
<keyword evidence="5" id="KW-0804">Transcription</keyword>
<protein>
    <recommendedName>
        <fullName evidence="5">Growth-regulating factor</fullName>
    </recommendedName>
</protein>
<dbReference type="PROSITE" id="PS51666">
    <property type="entry name" value="QLQ"/>
    <property type="match status" value="1"/>
</dbReference>
<sequence length="430" mass="48201">MRDPANQGTQLLVLEGGLGNLQSMQSNPRSWNIAGCPNMLLKFEIGSYQVSSLLSGGVIQLVLVIQTDTSTISRHLGAAAMCSHSKVSELIHRDDDDDEWEGSSSSSCSNRYPFTATQWQELEHQALIFKYMASGIPIPSDLILPIRRSFMLDPSPCTTPTLAFPHQLPMGWGSYQLGYGRKAEDPEPGRCRRTDGKKWRCSKEAYPDSKYCERHMHRGKNRSRKPVEMSLASIPTTHHSRYPTPPPPSLSISTPDSSHNLFYPYSSSSSSSSSKTSTASTASTTTTTTRLHLDTGSYYSTENKDYRYGHGMKDVDEYSFFSESSGASRDDSWPKLSSNYSNCTADFLSKEEGEKQQQQHCFVLGADFKLEKPVKVDREEVPLRHFFDEWPQKSKDSSSWMSLDDHSSSRTQLSISIPTMASIYQYHNEG</sequence>
<dbReference type="GO" id="GO:0005634">
    <property type="term" value="C:nucleus"/>
    <property type="evidence" value="ECO:0007669"/>
    <property type="project" value="UniProtKB-SubCell"/>
</dbReference>
<feature type="region of interest" description="Disordered" evidence="6">
    <location>
        <begin position="235"/>
        <end position="287"/>
    </location>
</feature>
<feature type="short sequence motif" description="Bipartite nuclear localization signal" evidence="4">
    <location>
        <begin position="218"/>
        <end position="225"/>
    </location>
</feature>
<dbReference type="GO" id="GO:0032502">
    <property type="term" value="P:developmental process"/>
    <property type="evidence" value="ECO:0007669"/>
    <property type="project" value="InterPro"/>
</dbReference>
<dbReference type="SMART" id="SM00951">
    <property type="entry name" value="QLQ"/>
    <property type="match status" value="1"/>
</dbReference>
<feature type="compositionally biased region" description="Low complexity" evidence="6">
    <location>
        <begin position="266"/>
        <end position="287"/>
    </location>
</feature>
<dbReference type="GO" id="GO:0006355">
    <property type="term" value="P:regulation of DNA-templated transcription"/>
    <property type="evidence" value="ECO:0007669"/>
    <property type="project" value="InterPro"/>
</dbReference>
<keyword evidence="3 4" id="KW-0539">Nucleus</keyword>
<reference evidence="10" key="1">
    <citation type="submission" date="2025-08" db="UniProtKB">
        <authorList>
            <consortium name="RefSeq"/>
        </authorList>
    </citation>
    <scope>IDENTIFICATION</scope>
</reference>
<feature type="compositionally biased region" description="Low complexity" evidence="6">
    <location>
        <begin position="250"/>
        <end position="259"/>
    </location>
</feature>
<dbReference type="InterPro" id="IPR014978">
    <property type="entry name" value="Gln-Leu-Gln_QLQ"/>
</dbReference>
<dbReference type="GeneID" id="120282927"/>
<evidence type="ECO:0000256" key="4">
    <source>
        <dbReference type="PROSITE-ProRule" id="PRU01002"/>
    </source>
</evidence>
<evidence type="ECO:0000313" key="10">
    <source>
        <dbReference type="RefSeq" id="XP_039145692.1"/>
    </source>
</evidence>
<dbReference type="AlphaFoldDB" id="A0AB40D4T5"/>
<dbReference type="PROSITE" id="PS51667">
    <property type="entry name" value="WRC"/>
    <property type="match status" value="1"/>
</dbReference>
<dbReference type="Proteomes" id="UP001515500">
    <property type="component" value="Chromosome 18"/>
</dbReference>
<comment type="domain">
    <text evidence="5">The QLQ domain and WRC domain may be involved in protein-protein interaction and DNA-binding, respectively.</text>
</comment>
<keyword evidence="5" id="KW-0805">Transcription regulation</keyword>
<dbReference type="PANTHER" id="PTHR31602:SF46">
    <property type="entry name" value="GROWTH-REGULATING FACTOR 6"/>
    <property type="match status" value="1"/>
</dbReference>
<evidence type="ECO:0000256" key="6">
    <source>
        <dbReference type="SAM" id="MobiDB-lite"/>
    </source>
</evidence>
<dbReference type="RefSeq" id="XP_039145692.1">
    <property type="nucleotide sequence ID" value="XM_039289758.1"/>
</dbReference>
<feature type="domain" description="QLQ" evidence="7">
    <location>
        <begin position="113"/>
        <end position="148"/>
    </location>
</feature>
<dbReference type="Pfam" id="PF08880">
    <property type="entry name" value="QLQ"/>
    <property type="match status" value="1"/>
</dbReference>
<evidence type="ECO:0000259" key="8">
    <source>
        <dbReference type="PROSITE" id="PS51667"/>
    </source>
</evidence>
<keyword evidence="9" id="KW-1185">Reference proteome</keyword>
<feature type="domain" description="WRC" evidence="8">
    <location>
        <begin position="185"/>
        <end position="229"/>
    </location>
</feature>
<comment type="function">
    <text evidence="5">Transcription activator.</text>
</comment>
<dbReference type="GO" id="GO:0005524">
    <property type="term" value="F:ATP binding"/>
    <property type="evidence" value="ECO:0007669"/>
    <property type="project" value="UniProtKB-UniRule"/>
</dbReference>
<comment type="subcellular location">
    <subcellularLocation>
        <location evidence="1 4 5">Nucleus</location>
    </subcellularLocation>
</comment>
<dbReference type="Pfam" id="PF08879">
    <property type="entry name" value="WRC"/>
    <property type="match status" value="1"/>
</dbReference>
<evidence type="ECO:0000259" key="7">
    <source>
        <dbReference type="PROSITE" id="PS51666"/>
    </source>
</evidence>
<proteinExistence type="inferred from homology"/>
<dbReference type="PANTHER" id="PTHR31602">
    <property type="entry name" value="GROWTH-REGULATING FACTOR 5"/>
    <property type="match status" value="1"/>
</dbReference>
<evidence type="ECO:0000313" key="9">
    <source>
        <dbReference type="Proteomes" id="UP001515500"/>
    </source>
</evidence>
<accession>A0AB40D4T5</accession>
<dbReference type="InterPro" id="IPR031137">
    <property type="entry name" value="GRF"/>
</dbReference>
<dbReference type="GO" id="GO:0006351">
    <property type="term" value="P:DNA-templated transcription"/>
    <property type="evidence" value="ECO:0007669"/>
    <property type="project" value="UniProtKB-UniRule"/>
</dbReference>
<dbReference type="InterPro" id="IPR014977">
    <property type="entry name" value="WRC_dom"/>
</dbReference>
<comment type="similarity">
    <text evidence="2 5">Belongs to the GRF family.</text>
</comment>
<name>A0AB40D4T5_DIOCR</name>
<organism evidence="9 10">
    <name type="scientific">Dioscorea cayennensis subsp. rotundata</name>
    <name type="common">White Guinea yam</name>
    <name type="synonym">Dioscorea rotundata</name>
    <dbReference type="NCBI Taxonomy" id="55577"/>
    <lineage>
        <taxon>Eukaryota</taxon>
        <taxon>Viridiplantae</taxon>
        <taxon>Streptophyta</taxon>
        <taxon>Embryophyta</taxon>
        <taxon>Tracheophyta</taxon>
        <taxon>Spermatophyta</taxon>
        <taxon>Magnoliopsida</taxon>
        <taxon>Liliopsida</taxon>
        <taxon>Dioscoreales</taxon>
        <taxon>Dioscoreaceae</taxon>
        <taxon>Dioscorea</taxon>
    </lineage>
</organism>
<evidence type="ECO:0000256" key="3">
    <source>
        <dbReference type="ARBA" id="ARBA00023242"/>
    </source>
</evidence>
<feature type="short sequence motif" description="Bipartite nuclear localization signal" evidence="4">
    <location>
        <begin position="190"/>
        <end position="200"/>
    </location>
</feature>
<gene>
    <name evidence="10" type="primary">LOC120282927</name>
</gene>
<evidence type="ECO:0000256" key="1">
    <source>
        <dbReference type="ARBA" id="ARBA00004123"/>
    </source>
</evidence>
<keyword evidence="5" id="KW-0010">Activator</keyword>